<protein>
    <submittedName>
        <fullName evidence="1">Uncharacterized protein</fullName>
    </submittedName>
</protein>
<evidence type="ECO:0000313" key="1">
    <source>
        <dbReference type="EMBL" id="MBB2184623.1"/>
    </source>
</evidence>
<dbReference type="RefSeq" id="WP_228354185.1">
    <property type="nucleotide sequence ID" value="NZ_JACEGA010000001.1"/>
</dbReference>
<dbReference type="Proteomes" id="UP000574276">
    <property type="component" value="Unassembled WGS sequence"/>
</dbReference>
<name>A0A839K3Z3_9FIRM</name>
<organism evidence="1 2">
    <name type="scientific">Variimorphobacter saccharofermentans</name>
    <dbReference type="NCBI Taxonomy" id="2755051"/>
    <lineage>
        <taxon>Bacteria</taxon>
        <taxon>Bacillati</taxon>
        <taxon>Bacillota</taxon>
        <taxon>Clostridia</taxon>
        <taxon>Lachnospirales</taxon>
        <taxon>Lachnospiraceae</taxon>
        <taxon>Variimorphobacter</taxon>
    </lineage>
</organism>
<proteinExistence type="predicted"/>
<dbReference type="AlphaFoldDB" id="A0A839K3Z3"/>
<dbReference type="EMBL" id="JACEGA010000001">
    <property type="protein sequence ID" value="MBB2184623.1"/>
    <property type="molecule type" value="Genomic_DNA"/>
</dbReference>
<evidence type="ECO:0000313" key="2">
    <source>
        <dbReference type="Proteomes" id="UP000574276"/>
    </source>
</evidence>
<sequence length="90" mass="10217">MIIYILENDEATMSDIPNEKLMNSFGDDIEIRSVKEIKDITATDKEAIYVSSLQNLGESKQDIMDGLDFISEKDLRIIIGCIPESLERHP</sequence>
<keyword evidence="2" id="KW-1185">Reference proteome</keyword>
<comment type="caution">
    <text evidence="1">The sequence shown here is derived from an EMBL/GenBank/DDBJ whole genome shotgun (WGS) entry which is preliminary data.</text>
</comment>
<gene>
    <name evidence="1" type="ORF">H0486_17265</name>
</gene>
<reference evidence="1 2" key="1">
    <citation type="submission" date="2020-07" db="EMBL/GenBank/DDBJ databases">
        <title>Characterization and genome sequencing of isolate MD1, a novel member within the family Lachnospiraceae.</title>
        <authorList>
            <person name="Rettenmaier R."/>
            <person name="Di Bello L."/>
            <person name="Zinser C."/>
            <person name="Scheitz K."/>
            <person name="Liebl W."/>
            <person name="Zverlov V."/>
        </authorList>
    </citation>
    <scope>NUCLEOTIDE SEQUENCE [LARGE SCALE GENOMIC DNA]</scope>
    <source>
        <strain evidence="1 2">MD1</strain>
    </source>
</reference>
<accession>A0A839K3Z3</accession>